<dbReference type="RefSeq" id="WP_150641078.1">
    <property type="nucleotide sequence ID" value="NZ_CABVHQ010000006.1"/>
</dbReference>
<proteinExistence type="predicted"/>
<dbReference type="PROSITE" id="PS50297">
    <property type="entry name" value="ANK_REP_REGION"/>
    <property type="match status" value="1"/>
</dbReference>
<evidence type="ECO:0000313" key="3">
    <source>
        <dbReference type="Proteomes" id="UP000337909"/>
    </source>
</evidence>
<evidence type="ECO:0000256" key="1">
    <source>
        <dbReference type="PROSITE-ProRule" id="PRU00023"/>
    </source>
</evidence>
<reference evidence="2 3" key="1">
    <citation type="submission" date="2019-09" db="EMBL/GenBank/DDBJ databases">
        <authorList>
            <person name="Chandra G."/>
            <person name="Truman W A."/>
        </authorList>
    </citation>
    <scope>NUCLEOTIDE SEQUENCE [LARGE SCALE GENOMIC DNA]</scope>
    <source>
        <strain evidence="2">PS691</strain>
    </source>
</reference>
<evidence type="ECO:0000313" key="2">
    <source>
        <dbReference type="EMBL" id="VVN79689.1"/>
    </source>
</evidence>
<dbReference type="AlphaFoldDB" id="A0A5E7AM23"/>
<dbReference type="SUPFAM" id="SSF48403">
    <property type="entry name" value="Ankyrin repeat"/>
    <property type="match status" value="1"/>
</dbReference>
<dbReference type="PANTHER" id="PTHR22677:SF4">
    <property type="entry name" value="USHER SYNDROME TYPE-1G PROTEIN-LIKE PROTEIN"/>
    <property type="match status" value="1"/>
</dbReference>
<dbReference type="PANTHER" id="PTHR22677">
    <property type="entry name" value="ANKYRIN REPEAT DOMAIN-CONTAINING PROTEIN 60"/>
    <property type="match status" value="1"/>
</dbReference>
<dbReference type="Proteomes" id="UP000337909">
    <property type="component" value="Unassembled WGS sequence"/>
</dbReference>
<name>A0A5E7AM23_PSEFL</name>
<dbReference type="PROSITE" id="PS50088">
    <property type="entry name" value="ANK_REPEAT"/>
    <property type="match status" value="1"/>
</dbReference>
<dbReference type="InterPro" id="IPR036770">
    <property type="entry name" value="Ankyrin_rpt-contain_sf"/>
</dbReference>
<protein>
    <submittedName>
        <fullName evidence="2">Uncharacterized protein</fullName>
    </submittedName>
</protein>
<feature type="repeat" description="ANK" evidence="1">
    <location>
        <begin position="64"/>
        <end position="88"/>
    </location>
</feature>
<sequence length="139" mass="15570">MKEENKRAENFERVPKDKKLVKGFSGVDEESAISLIGSVKLGSARLTKKLIDSGSVDVNERDEKGMTALHYAAVLGARYCVRVLVNSGKCDYLIKDNQGRYASELALEWGRDYAVEVLLSKKQVQQAYEMGRAAWEKSH</sequence>
<keyword evidence="1" id="KW-0040">ANK repeat</keyword>
<dbReference type="Pfam" id="PF12796">
    <property type="entry name" value="Ank_2"/>
    <property type="match status" value="1"/>
</dbReference>
<dbReference type="InterPro" id="IPR002110">
    <property type="entry name" value="Ankyrin_rpt"/>
</dbReference>
<gene>
    <name evidence="2" type="ORF">PS691_00994</name>
</gene>
<accession>A0A5E7AM23</accession>
<organism evidence="2 3">
    <name type="scientific">Pseudomonas fluorescens</name>
    <dbReference type="NCBI Taxonomy" id="294"/>
    <lineage>
        <taxon>Bacteria</taxon>
        <taxon>Pseudomonadati</taxon>
        <taxon>Pseudomonadota</taxon>
        <taxon>Gammaproteobacteria</taxon>
        <taxon>Pseudomonadales</taxon>
        <taxon>Pseudomonadaceae</taxon>
        <taxon>Pseudomonas</taxon>
    </lineage>
</organism>
<dbReference type="EMBL" id="CABVHQ010000006">
    <property type="protein sequence ID" value="VVN79689.1"/>
    <property type="molecule type" value="Genomic_DNA"/>
</dbReference>
<dbReference type="OrthoDB" id="7028445at2"/>
<dbReference type="Gene3D" id="1.25.40.20">
    <property type="entry name" value="Ankyrin repeat-containing domain"/>
    <property type="match status" value="1"/>
</dbReference>
<dbReference type="InterPro" id="IPR039323">
    <property type="entry name" value="ANKRD_45/46/60"/>
</dbReference>